<evidence type="ECO:0000313" key="3">
    <source>
        <dbReference type="Proteomes" id="UP000220158"/>
    </source>
</evidence>
<reference evidence="2 3" key="1">
    <citation type="submission" date="2015-04" db="EMBL/GenBank/DDBJ databases">
        <authorList>
            <consortium name="Pathogen Informatics"/>
        </authorList>
    </citation>
    <scope>NUCLEOTIDE SEQUENCE [LARGE SCALE GENOMIC DNA]</scope>
    <source>
        <strain evidence="2 3">SGS1</strain>
    </source>
</reference>
<feature type="transmembrane region" description="Helical" evidence="1">
    <location>
        <begin position="351"/>
        <end position="374"/>
    </location>
</feature>
<protein>
    <submittedName>
        <fullName evidence="2">Cytoadherence linked asexual protein, putative</fullName>
    </submittedName>
</protein>
<keyword evidence="3" id="KW-1185">Reference proteome</keyword>
<evidence type="ECO:0000256" key="1">
    <source>
        <dbReference type="SAM" id="Phobius"/>
    </source>
</evidence>
<evidence type="ECO:0000313" key="2">
    <source>
        <dbReference type="EMBL" id="CRG85711.1"/>
    </source>
</evidence>
<name>A0A1J1GL62_PLARL</name>
<dbReference type="InterPro" id="IPR005553">
    <property type="entry name" value="CLAG"/>
</dbReference>
<feature type="transmembrane region" description="Helical" evidence="1">
    <location>
        <begin position="406"/>
        <end position="424"/>
    </location>
</feature>
<dbReference type="VEuPathDB" id="PlasmoDB:PRELSG_0014000"/>
<gene>
    <name evidence="2" type="ORF">PRELSG_0014000</name>
</gene>
<accession>A0A1J1GL62</accession>
<dbReference type="OrthoDB" id="382618at2759"/>
<dbReference type="Proteomes" id="UP000220158">
    <property type="component" value="Unassembled WGS sequence"/>
</dbReference>
<organism evidence="2 3">
    <name type="scientific">Plasmodium relictum</name>
    <dbReference type="NCBI Taxonomy" id="85471"/>
    <lineage>
        <taxon>Eukaryota</taxon>
        <taxon>Sar</taxon>
        <taxon>Alveolata</taxon>
        <taxon>Apicomplexa</taxon>
        <taxon>Aconoidasida</taxon>
        <taxon>Haemosporida</taxon>
        <taxon>Plasmodiidae</taxon>
        <taxon>Plasmodium</taxon>
        <taxon>Plasmodium (Haemamoeba)</taxon>
    </lineage>
</organism>
<dbReference type="GO" id="GO:0020035">
    <property type="term" value="P:adhesion of symbiont to microvasculature"/>
    <property type="evidence" value="ECO:0007669"/>
    <property type="project" value="InterPro"/>
</dbReference>
<keyword evidence="1" id="KW-0472">Membrane</keyword>
<sequence length="567" mass="67605">MKKFIEKSYQTYLNQRHVKNLFDYYDHYNINNKIMLMKDSYELYSKNYENIIFSADIIDLKKNDLLSNKKKRRNRNFYYIHSISGNSVNYHKFGIIYGYTVNKNYLKEIVDELFVLYKMNKNIFSDMSFLQTVYLLFRKIENSFNVHRRNDNVSMNNIFFFNVSKHYSKLSKKDREEEINLSMASKFFSKTLFSAFQILFTIRLSNDIDKLDRIYGSSEMIGLTIHEEPYLKFAYAYYGSMMDNLTNTLLPLYIKKPITQLKYGKTFILANMYKLCSDIFSLLNLNNLSLLCEYQAIASSNYYSYKKIAQFIDRKFTTMIIGSLSLKIKELKLEAEGIVIPYTDKFKWPNILYPLGLMNIYIAGSLLFRSALFFPDNLPDELRKQVEHSLSEEPNDKPSVFYIDKIVNISVIYSLSISMFLYNLMRWYAIYEYVVFFIRSNIRLFDRFYTILENYVSLFIKSNINKTTFDVLLKAFQRAYIATMNEGYYKEVIEARVSTKKINKKENSEYNEEDIYLLEPHDIELLVGNCDLMYVDNSSYFEDLDENENFLNEKKIVSCEKYEQIRK</sequence>
<dbReference type="EMBL" id="CVMU01000458">
    <property type="protein sequence ID" value="CRG85711.1"/>
    <property type="molecule type" value="Genomic_DNA"/>
</dbReference>
<proteinExistence type="predicted"/>
<dbReference type="KEGG" id="prel:PRELSG_0014000"/>
<keyword evidence="1" id="KW-0812">Transmembrane</keyword>
<keyword evidence="1" id="KW-1133">Transmembrane helix</keyword>
<dbReference type="OMA" id="EEGIMAR"/>
<dbReference type="GeneID" id="39734064"/>
<dbReference type="Pfam" id="PF03805">
    <property type="entry name" value="CLAG"/>
    <property type="match status" value="1"/>
</dbReference>
<dbReference type="AlphaFoldDB" id="A0A1J1GL62"/>
<dbReference type="RefSeq" id="XP_028531345.1">
    <property type="nucleotide sequence ID" value="XM_028677712.1"/>
</dbReference>